<dbReference type="RefSeq" id="WP_188489766.1">
    <property type="nucleotide sequence ID" value="NZ_BMCS01000001.1"/>
</dbReference>
<feature type="signal peptide" evidence="1">
    <location>
        <begin position="1"/>
        <end position="34"/>
    </location>
</feature>
<name>A0ABQ1UW52_9NOCA</name>
<proteinExistence type="predicted"/>
<protein>
    <recommendedName>
        <fullName evidence="4">Secreted protein</fullName>
    </recommendedName>
</protein>
<reference evidence="3" key="1">
    <citation type="journal article" date="2019" name="Int. J. Syst. Evol. Microbiol.">
        <title>The Global Catalogue of Microorganisms (GCM) 10K type strain sequencing project: providing services to taxonomists for standard genome sequencing and annotation.</title>
        <authorList>
            <consortium name="The Broad Institute Genomics Platform"/>
            <consortium name="The Broad Institute Genome Sequencing Center for Infectious Disease"/>
            <person name="Wu L."/>
            <person name="Ma J."/>
        </authorList>
    </citation>
    <scope>NUCLEOTIDE SEQUENCE [LARGE SCALE GENOMIC DNA]</scope>
    <source>
        <strain evidence="3">CCM 7855</strain>
    </source>
</reference>
<accession>A0ABQ1UW52</accession>
<keyword evidence="1" id="KW-0732">Signal</keyword>
<dbReference type="EMBL" id="BMCS01000001">
    <property type="protein sequence ID" value="GGF26727.1"/>
    <property type="molecule type" value="Genomic_DNA"/>
</dbReference>
<dbReference type="InterPro" id="IPR006311">
    <property type="entry name" value="TAT_signal"/>
</dbReference>
<dbReference type="PROSITE" id="PS51318">
    <property type="entry name" value="TAT"/>
    <property type="match status" value="1"/>
</dbReference>
<comment type="caution">
    <text evidence="2">The sequence shown here is derived from an EMBL/GenBank/DDBJ whole genome shotgun (WGS) entry which is preliminary data.</text>
</comment>
<sequence>MSASRSSSVRRALAAAAICAAGLSVTTGVGPASAEPAVSTTDAATIAQALSGATPSAASGADVLTLLSEANAALRKLGIQPFLNPSVAFNCVAPTASNPLGLAPAAGGAIAGPWAAPGIALPKIPFVNIDPNVVKDGQTLYGFVPAGVTSDPTATGMQVAWFNANTGKYGIAGMGKAGQTLTDQWLANIPAGPVKTGAAMVLGNLVNALAPAGSRLAPVDTGKGTVLSAVFGTVNNGGRSCFFLPMVGITNA</sequence>
<organism evidence="2 3">
    <name type="scientific">Williamsia phyllosphaerae</name>
    <dbReference type="NCBI Taxonomy" id="885042"/>
    <lineage>
        <taxon>Bacteria</taxon>
        <taxon>Bacillati</taxon>
        <taxon>Actinomycetota</taxon>
        <taxon>Actinomycetes</taxon>
        <taxon>Mycobacteriales</taxon>
        <taxon>Nocardiaceae</taxon>
        <taxon>Williamsia</taxon>
    </lineage>
</organism>
<dbReference type="Proteomes" id="UP000632454">
    <property type="component" value="Unassembled WGS sequence"/>
</dbReference>
<evidence type="ECO:0000313" key="2">
    <source>
        <dbReference type="EMBL" id="GGF26727.1"/>
    </source>
</evidence>
<keyword evidence="3" id="KW-1185">Reference proteome</keyword>
<gene>
    <name evidence="2" type="ORF">GCM10007298_23340</name>
</gene>
<evidence type="ECO:0008006" key="4">
    <source>
        <dbReference type="Google" id="ProtNLM"/>
    </source>
</evidence>
<evidence type="ECO:0000313" key="3">
    <source>
        <dbReference type="Proteomes" id="UP000632454"/>
    </source>
</evidence>
<feature type="chain" id="PRO_5047085421" description="Secreted protein" evidence="1">
    <location>
        <begin position="35"/>
        <end position="252"/>
    </location>
</feature>
<evidence type="ECO:0000256" key="1">
    <source>
        <dbReference type="SAM" id="SignalP"/>
    </source>
</evidence>